<dbReference type="InterPro" id="IPR036388">
    <property type="entry name" value="WH-like_DNA-bd_sf"/>
</dbReference>
<evidence type="ECO:0008006" key="4">
    <source>
        <dbReference type="Google" id="ProtNLM"/>
    </source>
</evidence>
<dbReference type="AlphaFoldDB" id="D1YXK2"/>
<reference evidence="2 3" key="1">
    <citation type="journal article" date="2007" name="Appl. Environ. Microbiol.">
        <title>Isolation of key methanogens for global methane emission from rice paddy fields: a novel isolate affiliated with the clone cluster rice cluster I.</title>
        <authorList>
            <person name="Sakai S."/>
            <person name="Imachi H."/>
            <person name="Sekiguchi Y."/>
            <person name="Ohashi A."/>
            <person name="Harada H."/>
            <person name="Kamagata Y."/>
        </authorList>
    </citation>
    <scope>NUCLEOTIDE SEQUENCE [LARGE SCALE GENOMIC DNA]</scope>
    <source>
        <strain evidence="3">DSM 17711 / JCM 13418 / NBRC 101707 / SANAE</strain>
    </source>
</reference>
<dbReference type="EMBL" id="AP011532">
    <property type="protein sequence ID" value="BAI61174.1"/>
    <property type="molecule type" value="Genomic_DNA"/>
</dbReference>
<dbReference type="Gene3D" id="1.10.10.10">
    <property type="entry name" value="Winged helix-like DNA-binding domain superfamily/Winged helix DNA-binding domain"/>
    <property type="match status" value="1"/>
</dbReference>
<gene>
    <name evidence="2" type="ordered locus">MCP_1102</name>
</gene>
<protein>
    <recommendedName>
        <fullName evidence="4">ArnR1-like winged helix-turn-helix domain-containing protein</fullName>
    </recommendedName>
</protein>
<sequence>MQRKAILLFSDTMAEATVEEKIASYISGNVKRKQILDVLHKNGSETFDSLRKLTRTPKLMLEKVLKDMEEKDVIVRDGDTFTLTENGKKAANVLPKQSTRSGSSRFDANIRREI</sequence>
<dbReference type="KEGG" id="mpd:MCP_1102"/>
<dbReference type="eggNOG" id="arCOG01060">
    <property type="taxonomic scope" value="Archaea"/>
</dbReference>
<keyword evidence="3" id="KW-1185">Reference proteome</keyword>
<evidence type="ECO:0000256" key="1">
    <source>
        <dbReference type="SAM" id="MobiDB-lite"/>
    </source>
</evidence>
<evidence type="ECO:0000313" key="2">
    <source>
        <dbReference type="EMBL" id="BAI61174.1"/>
    </source>
</evidence>
<accession>D1YXK2</accession>
<dbReference type="SUPFAM" id="SSF46785">
    <property type="entry name" value="Winged helix' DNA-binding domain"/>
    <property type="match status" value="1"/>
</dbReference>
<dbReference type="Proteomes" id="UP000001882">
    <property type="component" value="Chromosome"/>
</dbReference>
<dbReference type="InterPro" id="IPR036390">
    <property type="entry name" value="WH_DNA-bd_sf"/>
</dbReference>
<organism evidence="2 3">
    <name type="scientific">Methanocella paludicola (strain DSM 17711 / JCM 13418 / NBRC 101707 / SANAE)</name>
    <dbReference type="NCBI Taxonomy" id="304371"/>
    <lineage>
        <taxon>Archaea</taxon>
        <taxon>Methanobacteriati</taxon>
        <taxon>Methanobacteriota</taxon>
        <taxon>Stenosarchaea group</taxon>
        <taxon>Methanomicrobia</taxon>
        <taxon>Methanocellales</taxon>
        <taxon>Methanocellaceae</taxon>
        <taxon>Methanocella</taxon>
    </lineage>
</organism>
<feature type="compositionally biased region" description="Polar residues" evidence="1">
    <location>
        <begin position="95"/>
        <end position="106"/>
    </location>
</feature>
<proteinExistence type="predicted"/>
<evidence type="ECO:0000313" key="3">
    <source>
        <dbReference type="Proteomes" id="UP000001882"/>
    </source>
</evidence>
<reference evidence="2 3" key="2">
    <citation type="journal article" date="2008" name="Int. J. Syst. Evol. Microbiol.">
        <title>Methanocella paludicola gen. nov., sp. nov., a methane-producing archaeon, the first isolate of the lineage 'Rice Cluster I', and proposal of the new archaeal order Methanocellales ord. nov.</title>
        <authorList>
            <person name="Sakai S."/>
            <person name="Imachi H."/>
            <person name="Hanada S."/>
            <person name="Ohashi A."/>
            <person name="Harada H."/>
            <person name="Kamagata Y."/>
        </authorList>
    </citation>
    <scope>NUCLEOTIDE SEQUENCE [LARGE SCALE GENOMIC DNA]</scope>
    <source>
        <strain evidence="3">DSM 17711 / JCM 13418 / NBRC 101707 / SANAE</strain>
    </source>
</reference>
<reference evidence="3" key="3">
    <citation type="journal article" date="2011" name="PLoS ONE">
        <title>Genome sequence of a mesophilic hydrogenotrophic methanogen Methanocella paludicola, the first cultivated representative of the order Methanocellales.</title>
        <authorList>
            <person name="Sakai S."/>
            <person name="Takaki Y."/>
            <person name="Shimamura S."/>
            <person name="Sekine M."/>
            <person name="Tajima T."/>
            <person name="Kosugi H."/>
            <person name="Ichikawa N."/>
            <person name="Tasumi E."/>
            <person name="Hiraki A.T."/>
            <person name="Shimizu A."/>
            <person name="Kato Y."/>
            <person name="Nishiko R."/>
            <person name="Mori K."/>
            <person name="Fujita N."/>
            <person name="Imachi H."/>
            <person name="Takai K."/>
        </authorList>
    </citation>
    <scope>NUCLEOTIDE SEQUENCE [LARGE SCALE GENOMIC DNA]</scope>
    <source>
        <strain evidence="3">DSM 17711 / JCM 13418 / NBRC 101707 / SANAE</strain>
    </source>
</reference>
<name>D1YXK2_METPS</name>
<feature type="region of interest" description="Disordered" evidence="1">
    <location>
        <begin position="95"/>
        <end position="114"/>
    </location>
</feature>
<dbReference type="InParanoid" id="D1YXK2"/>